<evidence type="ECO:0000259" key="2">
    <source>
        <dbReference type="Pfam" id="PF20736"/>
    </source>
</evidence>
<sequence length="640" mass="72020">MTLRRRMRALPLSQIRLTDSFWTRYQRVLIEETLPAEYDQIVATSRLANFHRVTGKAEGTHEGIYFNDSDVYKYVEACAYGLAVGERLASKEACDRVRRQMDEAIDSVVAAQDPDGYINTFFQLKHPTLKWRNLSMLHEMYCGGHLIEAGVACFQALGDRRLLDVSIRFADHVMSIFGPNGRPGYCGHQEIELALVRLADATADKKYREFARWMVEERGKSPSVFLRELDDEGAMTLNPGLRHHLMKDGRYQGEYAQDHAPIREHTEVVGHAVRAMYFYIAAADLADGQGDEELELALERIWNNLTHKRMYVTGGIGPSSKNEGFTGDYDLPNLTAYAETCASVGLIFWGQKMLELTGNGEYADIVERALYNGAISGISLDGRAFFYDNPLESRGQHQRVPWFGCACCPPNIARLLGALGHYVASVSEGAFFLHIAAGLEAECTFNGVATRIRVESNYPWSGEVKIHVEPERPVRFALHVRIPDWSEEVGTDLPRAEEEATYETGYAVFDRTWKAAEVLTVDLGVKPKWVESDPRVRDNLGRAALTFGPLVYCAEQHDLGYAPQLFTADTEMEMVEAKEKILEGVTTLTVEGTYDVELFTDSLYADVGTTEVREGSAKFVPYYAWCNRGATNMQVWVRKL</sequence>
<accession>A0A068NYY4</accession>
<keyword evidence="5" id="KW-1185">Reference proteome</keyword>
<evidence type="ECO:0008006" key="6">
    <source>
        <dbReference type="Google" id="ProtNLM"/>
    </source>
</evidence>
<dbReference type="InterPro" id="IPR012878">
    <property type="entry name" value="Beta-AFase-like_GH127_cat"/>
</dbReference>
<dbReference type="HOGENOM" id="CLU_013148_1_0_0"/>
<protein>
    <recommendedName>
        <fullName evidence="6">Glycoside hydrolase family 127 protein</fullName>
    </recommendedName>
</protein>
<evidence type="ECO:0000313" key="5">
    <source>
        <dbReference type="Proteomes" id="UP000027982"/>
    </source>
</evidence>
<dbReference type="PANTHER" id="PTHR43465:SF2">
    <property type="entry name" value="DUF1680 DOMAIN PROTEIN (AFU_ORTHOLOGUE AFUA_1G08910)"/>
    <property type="match status" value="1"/>
</dbReference>
<dbReference type="InterPro" id="IPR008928">
    <property type="entry name" value="6-hairpin_glycosidase_sf"/>
</dbReference>
<evidence type="ECO:0000313" key="4">
    <source>
        <dbReference type="EMBL" id="AIE87629.1"/>
    </source>
</evidence>
<dbReference type="RefSeq" id="WP_025228481.1">
    <property type="nucleotide sequence ID" value="NZ_CP007139.1"/>
</dbReference>
<dbReference type="Proteomes" id="UP000027982">
    <property type="component" value="Chromosome"/>
</dbReference>
<dbReference type="Pfam" id="PF07944">
    <property type="entry name" value="Beta-AFase-like_GH127_cat"/>
    <property type="match status" value="1"/>
</dbReference>
<dbReference type="GO" id="GO:0005975">
    <property type="term" value="P:carbohydrate metabolic process"/>
    <property type="evidence" value="ECO:0007669"/>
    <property type="project" value="InterPro"/>
</dbReference>
<dbReference type="InterPro" id="IPR049174">
    <property type="entry name" value="Beta-AFase-like"/>
</dbReference>
<dbReference type="EMBL" id="CP007139">
    <property type="protein sequence ID" value="AIE87629.1"/>
    <property type="molecule type" value="Genomic_DNA"/>
</dbReference>
<dbReference type="eggNOG" id="COG3533">
    <property type="taxonomic scope" value="Bacteria"/>
</dbReference>
<feature type="domain" description="Non-reducing end beta-L-arabinofuranosidase-like GH127 C-terminal" evidence="3">
    <location>
        <begin position="528"/>
        <end position="638"/>
    </location>
</feature>
<proteinExistence type="predicted"/>
<feature type="domain" description="Non-reducing end beta-L-arabinofuranosidase-like GH127 middle" evidence="2">
    <location>
        <begin position="445"/>
        <end position="523"/>
    </location>
</feature>
<dbReference type="KEGG" id="fgi:OP10G_4261"/>
<dbReference type="InterPro" id="IPR049046">
    <property type="entry name" value="Beta-AFase-like_GH127_middle"/>
</dbReference>
<evidence type="ECO:0000259" key="1">
    <source>
        <dbReference type="Pfam" id="PF07944"/>
    </source>
</evidence>
<name>A0A068NYY4_FIMGI</name>
<dbReference type="OrthoDB" id="9757939at2"/>
<gene>
    <name evidence="4" type="ORF">OP10G_4261</name>
</gene>
<dbReference type="SUPFAM" id="SSF48208">
    <property type="entry name" value="Six-hairpin glycosidases"/>
    <property type="match status" value="1"/>
</dbReference>
<dbReference type="Pfam" id="PF20736">
    <property type="entry name" value="Glyco_hydro127M"/>
    <property type="match status" value="1"/>
</dbReference>
<dbReference type="PANTHER" id="PTHR43465">
    <property type="entry name" value="DUF1680 DOMAIN PROTEIN (AFU_ORTHOLOGUE AFUA_1G08910)"/>
    <property type="match status" value="1"/>
</dbReference>
<dbReference type="InterPro" id="IPR049049">
    <property type="entry name" value="Beta-AFase-like_GH127_C"/>
</dbReference>
<dbReference type="AlphaFoldDB" id="A0A068NYY4"/>
<dbReference type="STRING" id="661478.OP10G_4261"/>
<reference evidence="4 5" key="1">
    <citation type="journal article" date="2014" name="PLoS ONE">
        <title>The first complete genome sequence of the class fimbriimonadia in the phylum armatimonadetes.</title>
        <authorList>
            <person name="Hu Z.Y."/>
            <person name="Wang Y.Z."/>
            <person name="Im W.T."/>
            <person name="Wang S.Y."/>
            <person name="Zhao G.P."/>
            <person name="Zheng H.J."/>
            <person name="Quan Z.X."/>
        </authorList>
    </citation>
    <scope>NUCLEOTIDE SEQUENCE [LARGE SCALE GENOMIC DNA]</scope>
    <source>
        <strain evidence="4">Gsoil 348</strain>
    </source>
</reference>
<organism evidence="4 5">
    <name type="scientific">Fimbriimonas ginsengisoli Gsoil 348</name>
    <dbReference type="NCBI Taxonomy" id="661478"/>
    <lineage>
        <taxon>Bacteria</taxon>
        <taxon>Bacillati</taxon>
        <taxon>Armatimonadota</taxon>
        <taxon>Fimbriimonadia</taxon>
        <taxon>Fimbriimonadales</taxon>
        <taxon>Fimbriimonadaceae</taxon>
        <taxon>Fimbriimonas</taxon>
    </lineage>
</organism>
<dbReference type="Pfam" id="PF20737">
    <property type="entry name" value="Glyco_hydro127C"/>
    <property type="match status" value="1"/>
</dbReference>
<feature type="domain" description="Non-reducing end beta-L-arabinofuranosidase-like GH127 catalytic" evidence="1">
    <location>
        <begin position="15"/>
        <end position="417"/>
    </location>
</feature>
<evidence type="ECO:0000259" key="3">
    <source>
        <dbReference type="Pfam" id="PF20737"/>
    </source>
</evidence>